<organism evidence="1">
    <name type="scientific">Lepeophtheirus salmonis</name>
    <name type="common">Salmon louse</name>
    <name type="synonym">Caligus salmonis</name>
    <dbReference type="NCBI Taxonomy" id="72036"/>
    <lineage>
        <taxon>Eukaryota</taxon>
        <taxon>Metazoa</taxon>
        <taxon>Ecdysozoa</taxon>
        <taxon>Arthropoda</taxon>
        <taxon>Crustacea</taxon>
        <taxon>Multicrustacea</taxon>
        <taxon>Hexanauplia</taxon>
        <taxon>Copepoda</taxon>
        <taxon>Siphonostomatoida</taxon>
        <taxon>Caligidae</taxon>
        <taxon>Lepeophtheirus</taxon>
    </lineage>
</organism>
<evidence type="ECO:0000313" key="1">
    <source>
        <dbReference type="EMBL" id="CDW51264.1"/>
    </source>
</evidence>
<reference evidence="1" key="1">
    <citation type="submission" date="2014-05" db="EMBL/GenBank/DDBJ databases">
        <authorList>
            <person name="Chronopoulou M."/>
        </authorList>
    </citation>
    <scope>NUCLEOTIDE SEQUENCE</scope>
    <source>
        <tissue evidence="1">Whole organism</tissue>
    </source>
</reference>
<accession>A0A0K2VLD8</accession>
<feature type="non-terminal residue" evidence="1">
    <location>
        <position position="1"/>
    </location>
</feature>
<proteinExistence type="predicted"/>
<sequence>IGKDGKVYLVRHGGYSIRCHICMLRKDVKMRKSVVKEDVPMVKTNVELARVNGIDHGYSGIQTNVEEARDDHEDYHYGRRQRNVVKARIEDENVIARRSSPCNEEKVVMKYCLILTLEK</sequence>
<name>A0A0K2VLD8_LEPSM</name>
<dbReference type="AlphaFoldDB" id="A0A0K2VLD8"/>
<dbReference type="EMBL" id="HACA01033902">
    <property type="protein sequence ID" value="CDW51264.1"/>
    <property type="molecule type" value="Transcribed_RNA"/>
</dbReference>
<protein>
    <submittedName>
        <fullName evidence="1">Uncharacterized protein</fullName>
    </submittedName>
</protein>